<dbReference type="OrthoDB" id="361383at2759"/>
<dbReference type="HAMAP" id="MF_01341">
    <property type="entry name" value="Ribosomal_uL15"/>
    <property type="match status" value="1"/>
</dbReference>
<dbReference type="AlphaFoldDB" id="A0A4P9ZAD0"/>
<feature type="compositionally biased region" description="Gly residues" evidence="4">
    <location>
        <begin position="47"/>
        <end position="59"/>
    </location>
</feature>
<gene>
    <name evidence="6" type="ORF">METBISCDRAFT_31473</name>
</gene>
<dbReference type="Proteomes" id="UP000268321">
    <property type="component" value="Unassembled WGS sequence"/>
</dbReference>
<dbReference type="Pfam" id="PF00828">
    <property type="entry name" value="Ribosomal_L27A"/>
    <property type="match status" value="1"/>
</dbReference>
<dbReference type="GO" id="GO:0006412">
    <property type="term" value="P:translation"/>
    <property type="evidence" value="ECO:0007669"/>
    <property type="project" value="InterPro"/>
</dbReference>
<organism evidence="6 7">
    <name type="scientific">Metschnikowia bicuspidata</name>
    <dbReference type="NCBI Taxonomy" id="27322"/>
    <lineage>
        <taxon>Eukaryota</taxon>
        <taxon>Fungi</taxon>
        <taxon>Dikarya</taxon>
        <taxon>Ascomycota</taxon>
        <taxon>Saccharomycotina</taxon>
        <taxon>Pichiomycetes</taxon>
        <taxon>Metschnikowiaceae</taxon>
        <taxon>Metschnikowia</taxon>
    </lineage>
</organism>
<proteinExistence type="inferred from homology"/>
<sequence length="281" mass="31598">MWGLSALARPSLRVGYLIKGIRYSSYLGYLKHPEGANKRYKRLGRGPASGKGKTAGRGQKGQKARGSVPFLFEGGQTPFFKRFPIVGFKRPHAKVYNLLSMARIQDFWDNDRIKLNPGELLTIRVMRKCGLITGTMRDGVKLMGYGGEKYNVPLDVEASKATEYAIECVQNAGQKYTSVYHTKLGLRAHLNPDYFILKKGYVPLQARPTHKKDIAYYSNPDKCGYLLKNPAMFLDQISVGQQSHVKKEVKKTSLQRMLEIATKRAHSDFVQSNIVDASSFV</sequence>
<comment type="similarity">
    <text evidence="1">Belongs to the universal ribosomal protein uL15 family.</text>
</comment>
<feature type="domain" description="Large ribosomal subunit protein uL15/eL18" evidence="5">
    <location>
        <begin position="100"/>
        <end position="173"/>
    </location>
</feature>
<dbReference type="GO" id="GO:0005762">
    <property type="term" value="C:mitochondrial large ribosomal subunit"/>
    <property type="evidence" value="ECO:0007669"/>
    <property type="project" value="TreeGrafter"/>
</dbReference>
<dbReference type="SUPFAM" id="SSF52080">
    <property type="entry name" value="Ribosomal proteins L15p and L18e"/>
    <property type="match status" value="1"/>
</dbReference>
<dbReference type="GO" id="GO:0003735">
    <property type="term" value="F:structural constituent of ribosome"/>
    <property type="evidence" value="ECO:0007669"/>
    <property type="project" value="InterPro"/>
</dbReference>
<dbReference type="NCBIfam" id="TIGR01071">
    <property type="entry name" value="rplO_bact"/>
    <property type="match status" value="1"/>
</dbReference>
<evidence type="ECO:0000259" key="5">
    <source>
        <dbReference type="Pfam" id="PF00828"/>
    </source>
</evidence>
<reference evidence="7" key="1">
    <citation type="journal article" date="2018" name="Nat. Microbiol.">
        <title>Leveraging single-cell genomics to expand the fungal tree of life.</title>
        <authorList>
            <person name="Ahrendt S.R."/>
            <person name="Quandt C.A."/>
            <person name="Ciobanu D."/>
            <person name="Clum A."/>
            <person name="Salamov A."/>
            <person name="Andreopoulos B."/>
            <person name="Cheng J.F."/>
            <person name="Woyke T."/>
            <person name="Pelin A."/>
            <person name="Henrissat B."/>
            <person name="Reynolds N.K."/>
            <person name="Benny G.L."/>
            <person name="Smith M.E."/>
            <person name="James T.Y."/>
            <person name="Grigoriev I.V."/>
        </authorList>
    </citation>
    <scope>NUCLEOTIDE SEQUENCE [LARGE SCALE GENOMIC DNA]</scope>
    <source>
        <strain evidence="7">Baker2002</strain>
    </source>
</reference>
<name>A0A4P9ZAD0_9ASCO</name>
<evidence type="ECO:0000313" key="6">
    <source>
        <dbReference type="EMBL" id="RKP29716.1"/>
    </source>
</evidence>
<dbReference type="PANTHER" id="PTHR12934">
    <property type="entry name" value="50S RIBOSOMAL PROTEIN L15"/>
    <property type="match status" value="1"/>
</dbReference>
<keyword evidence="2 6" id="KW-0689">Ribosomal protein</keyword>
<evidence type="ECO:0000256" key="3">
    <source>
        <dbReference type="ARBA" id="ARBA00023274"/>
    </source>
</evidence>
<feature type="region of interest" description="Disordered" evidence="4">
    <location>
        <begin position="39"/>
        <end position="64"/>
    </location>
</feature>
<protein>
    <submittedName>
        <fullName evidence="6">Mitochondrial 54S ribosomal protein YmL10/YmL18</fullName>
    </submittedName>
</protein>
<dbReference type="InterPro" id="IPR005749">
    <property type="entry name" value="Ribosomal_uL15_bac-type"/>
</dbReference>
<dbReference type="InterPro" id="IPR021131">
    <property type="entry name" value="Ribosomal_uL15/eL18"/>
</dbReference>
<keyword evidence="3" id="KW-0687">Ribonucleoprotein</keyword>
<accession>A0A4P9ZAD0</accession>
<evidence type="ECO:0000313" key="7">
    <source>
        <dbReference type="Proteomes" id="UP000268321"/>
    </source>
</evidence>
<dbReference type="EMBL" id="ML004477">
    <property type="protein sequence ID" value="RKP29716.1"/>
    <property type="molecule type" value="Genomic_DNA"/>
</dbReference>
<dbReference type="Gene3D" id="3.100.10.10">
    <property type="match status" value="1"/>
</dbReference>
<keyword evidence="7" id="KW-1185">Reference proteome</keyword>
<evidence type="ECO:0000256" key="2">
    <source>
        <dbReference type="ARBA" id="ARBA00022980"/>
    </source>
</evidence>
<dbReference type="PANTHER" id="PTHR12934:SF11">
    <property type="entry name" value="LARGE RIBOSOMAL SUBUNIT PROTEIN UL15M"/>
    <property type="match status" value="1"/>
</dbReference>
<evidence type="ECO:0000256" key="1">
    <source>
        <dbReference type="ARBA" id="ARBA00007320"/>
    </source>
</evidence>
<dbReference type="InterPro" id="IPR030878">
    <property type="entry name" value="Ribosomal_uL15"/>
</dbReference>
<dbReference type="InterPro" id="IPR036227">
    <property type="entry name" value="Ribosomal_uL15/eL18_sf"/>
</dbReference>
<evidence type="ECO:0000256" key="4">
    <source>
        <dbReference type="SAM" id="MobiDB-lite"/>
    </source>
</evidence>